<dbReference type="Pfam" id="PF00512">
    <property type="entry name" value="HisKA"/>
    <property type="match status" value="1"/>
</dbReference>
<dbReference type="SMART" id="SM00387">
    <property type="entry name" value="HATPase_c"/>
    <property type="match status" value="1"/>
</dbReference>
<comment type="caution">
    <text evidence="14">The sequence shown here is derived from an EMBL/GenBank/DDBJ whole genome shotgun (WGS) entry which is preliminary data.</text>
</comment>
<dbReference type="InterPro" id="IPR050428">
    <property type="entry name" value="TCS_sensor_his_kinase"/>
</dbReference>
<feature type="domain" description="Histidine kinase" evidence="12">
    <location>
        <begin position="252"/>
        <end position="462"/>
    </location>
</feature>
<dbReference type="EC" id="2.7.13.3" evidence="3"/>
<dbReference type="PANTHER" id="PTHR45436">
    <property type="entry name" value="SENSOR HISTIDINE KINASE YKOH"/>
    <property type="match status" value="1"/>
</dbReference>
<gene>
    <name evidence="14" type="ORF">GCM10023205_71950</name>
</gene>
<evidence type="ECO:0000256" key="11">
    <source>
        <dbReference type="SAM" id="Phobius"/>
    </source>
</evidence>
<keyword evidence="8 11" id="KW-1133">Transmembrane helix</keyword>
<evidence type="ECO:0000256" key="7">
    <source>
        <dbReference type="ARBA" id="ARBA00022777"/>
    </source>
</evidence>
<dbReference type="PROSITE" id="PS50885">
    <property type="entry name" value="HAMP"/>
    <property type="match status" value="1"/>
</dbReference>
<evidence type="ECO:0000256" key="3">
    <source>
        <dbReference type="ARBA" id="ARBA00012438"/>
    </source>
</evidence>
<evidence type="ECO:0000256" key="4">
    <source>
        <dbReference type="ARBA" id="ARBA00022553"/>
    </source>
</evidence>
<dbReference type="CDD" id="cd00082">
    <property type="entry name" value="HisKA"/>
    <property type="match status" value="1"/>
</dbReference>
<sequence>MRPRLARMRAWVRQRAGARVRAALAAALVVAVVLGVGAVGFVFLYHRQLVRTVDGAATQRAQAVAREIDKTGVPTGVLPTEHGEPMAVQVIDPAGDVVAWSASLAGLPPISPDRPGDGRIRHEDRHPVGAGGMEYRIAALGVDTPQGTYTVLAAESLDPIDDSVEDAAALLVIGYPVLVLLVAGATYVFVGRALAPVEAIRRKVSGITASRLGERVPVPEARDEIARLAETMNTMLDRVETQVDAQHRFVADAGHELRSPLATLRSGLEILGSRPLPDRDRDVVAMLHAESLRLGGLVDELLLLARADEHELRLADTDVDLDDLAAAERDRLTAQHPELAVDVVLTPLRVRGDPGALTRVLRNLADNAAAHAASRVRIALSAAGGRAVVEVGDDGPGIPEAERDRVFDRFVRLDASRGRTTGGSGLGLAIVRELVAAHGGTVRAEAAPSGGALFRVELPLAD</sequence>
<accession>A0ABP9I7F2</accession>
<evidence type="ECO:0000256" key="10">
    <source>
        <dbReference type="ARBA" id="ARBA00023136"/>
    </source>
</evidence>
<evidence type="ECO:0000313" key="14">
    <source>
        <dbReference type="EMBL" id="GAA4990259.1"/>
    </source>
</evidence>
<dbReference type="SUPFAM" id="SSF158472">
    <property type="entry name" value="HAMP domain-like"/>
    <property type="match status" value="1"/>
</dbReference>
<evidence type="ECO:0000259" key="12">
    <source>
        <dbReference type="PROSITE" id="PS50109"/>
    </source>
</evidence>
<keyword evidence="15" id="KW-1185">Reference proteome</keyword>
<evidence type="ECO:0000256" key="6">
    <source>
        <dbReference type="ARBA" id="ARBA00022692"/>
    </source>
</evidence>
<dbReference type="InterPro" id="IPR004358">
    <property type="entry name" value="Sig_transdc_His_kin-like_C"/>
</dbReference>
<evidence type="ECO:0000256" key="9">
    <source>
        <dbReference type="ARBA" id="ARBA00023012"/>
    </source>
</evidence>
<feature type="domain" description="HAMP" evidence="13">
    <location>
        <begin position="191"/>
        <end position="244"/>
    </location>
</feature>
<dbReference type="InterPro" id="IPR003660">
    <property type="entry name" value="HAMP_dom"/>
</dbReference>
<dbReference type="PROSITE" id="PS50109">
    <property type="entry name" value="HIS_KIN"/>
    <property type="match status" value="1"/>
</dbReference>
<evidence type="ECO:0000256" key="8">
    <source>
        <dbReference type="ARBA" id="ARBA00022989"/>
    </source>
</evidence>
<reference evidence="15" key="1">
    <citation type="journal article" date="2019" name="Int. J. Syst. Evol. Microbiol.">
        <title>The Global Catalogue of Microorganisms (GCM) 10K type strain sequencing project: providing services to taxonomists for standard genome sequencing and annotation.</title>
        <authorList>
            <consortium name="The Broad Institute Genomics Platform"/>
            <consortium name="The Broad Institute Genome Sequencing Center for Infectious Disease"/>
            <person name="Wu L."/>
            <person name="Ma J."/>
        </authorList>
    </citation>
    <scope>NUCLEOTIDE SEQUENCE [LARGE SCALE GENOMIC DNA]</scope>
    <source>
        <strain evidence="15">JCM 17986</strain>
    </source>
</reference>
<keyword evidence="6 11" id="KW-0812">Transmembrane</keyword>
<organism evidence="14 15">
    <name type="scientific">Yinghuangia aomiensis</name>
    <dbReference type="NCBI Taxonomy" id="676205"/>
    <lineage>
        <taxon>Bacteria</taxon>
        <taxon>Bacillati</taxon>
        <taxon>Actinomycetota</taxon>
        <taxon>Actinomycetes</taxon>
        <taxon>Kitasatosporales</taxon>
        <taxon>Streptomycetaceae</taxon>
        <taxon>Yinghuangia</taxon>
    </lineage>
</organism>
<dbReference type="Pfam" id="PF02518">
    <property type="entry name" value="HATPase_c"/>
    <property type="match status" value="1"/>
</dbReference>
<dbReference type="EMBL" id="BAABHS010000039">
    <property type="protein sequence ID" value="GAA4990259.1"/>
    <property type="molecule type" value="Genomic_DNA"/>
</dbReference>
<evidence type="ECO:0000256" key="1">
    <source>
        <dbReference type="ARBA" id="ARBA00000085"/>
    </source>
</evidence>
<dbReference type="Gene3D" id="1.10.287.130">
    <property type="match status" value="1"/>
</dbReference>
<evidence type="ECO:0000256" key="5">
    <source>
        <dbReference type="ARBA" id="ARBA00022679"/>
    </source>
</evidence>
<name>A0ABP9I7F2_9ACTN</name>
<dbReference type="Gene3D" id="3.30.565.10">
    <property type="entry name" value="Histidine kinase-like ATPase, C-terminal domain"/>
    <property type="match status" value="1"/>
</dbReference>
<dbReference type="Proteomes" id="UP001500466">
    <property type="component" value="Unassembled WGS sequence"/>
</dbReference>
<protein>
    <recommendedName>
        <fullName evidence="3">histidine kinase</fullName>
        <ecNumber evidence="3">2.7.13.3</ecNumber>
    </recommendedName>
</protein>
<feature type="transmembrane region" description="Helical" evidence="11">
    <location>
        <begin position="20"/>
        <end position="45"/>
    </location>
</feature>
<keyword evidence="4" id="KW-0597">Phosphoprotein</keyword>
<evidence type="ECO:0000256" key="2">
    <source>
        <dbReference type="ARBA" id="ARBA00004236"/>
    </source>
</evidence>
<evidence type="ECO:0000313" key="15">
    <source>
        <dbReference type="Proteomes" id="UP001500466"/>
    </source>
</evidence>
<comment type="subcellular location">
    <subcellularLocation>
        <location evidence="2">Cell membrane</location>
    </subcellularLocation>
</comment>
<feature type="transmembrane region" description="Helical" evidence="11">
    <location>
        <begin position="167"/>
        <end position="195"/>
    </location>
</feature>
<dbReference type="InterPro" id="IPR036097">
    <property type="entry name" value="HisK_dim/P_sf"/>
</dbReference>
<dbReference type="SUPFAM" id="SSF47384">
    <property type="entry name" value="Homodimeric domain of signal transducing histidine kinase"/>
    <property type="match status" value="1"/>
</dbReference>
<dbReference type="Gene3D" id="6.10.340.10">
    <property type="match status" value="1"/>
</dbReference>
<dbReference type="PANTHER" id="PTHR45436:SF5">
    <property type="entry name" value="SENSOR HISTIDINE KINASE TRCS"/>
    <property type="match status" value="1"/>
</dbReference>
<dbReference type="SUPFAM" id="SSF55874">
    <property type="entry name" value="ATPase domain of HSP90 chaperone/DNA topoisomerase II/histidine kinase"/>
    <property type="match status" value="1"/>
</dbReference>
<keyword evidence="14" id="KW-0067">ATP-binding</keyword>
<dbReference type="CDD" id="cd06225">
    <property type="entry name" value="HAMP"/>
    <property type="match status" value="1"/>
</dbReference>
<dbReference type="SMART" id="SM00304">
    <property type="entry name" value="HAMP"/>
    <property type="match status" value="1"/>
</dbReference>
<evidence type="ECO:0000259" key="13">
    <source>
        <dbReference type="PROSITE" id="PS50885"/>
    </source>
</evidence>
<dbReference type="Pfam" id="PF00672">
    <property type="entry name" value="HAMP"/>
    <property type="match status" value="1"/>
</dbReference>
<keyword evidence="9" id="KW-0902">Two-component regulatory system</keyword>
<dbReference type="GO" id="GO:0005524">
    <property type="term" value="F:ATP binding"/>
    <property type="evidence" value="ECO:0007669"/>
    <property type="project" value="UniProtKB-KW"/>
</dbReference>
<dbReference type="PRINTS" id="PR00344">
    <property type="entry name" value="BCTRLSENSOR"/>
</dbReference>
<proteinExistence type="predicted"/>
<keyword evidence="10 11" id="KW-0472">Membrane</keyword>
<dbReference type="SMART" id="SM00388">
    <property type="entry name" value="HisKA"/>
    <property type="match status" value="1"/>
</dbReference>
<dbReference type="InterPro" id="IPR003661">
    <property type="entry name" value="HisK_dim/P_dom"/>
</dbReference>
<dbReference type="InterPro" id="IPR036890">
    <property type="entry name" value="HATPase_C_sf"/>
</dbReference>
<keyword evidence="7" id="KW-0418">Kinase</keyword>
<dbReference type="InterPro" id="IPR005467">
    <property type="entry name" value="His_kinase_dom"/>
</dbReference>
<keyword evidence="14" id="KW-0547">Nucleotide-binding</keyword>
<comment type="catalytic activity">
    <reaction evidence="1">
        <text>ATP + protein L-histidine = ADP + protein N-phospho-L-histidine.</text>
        <dbReference type="EC" id="2.7.13.3"/>
    </reaction>
</comment>
<keyword evidence="5" id="KW-0808">Transferase</keyword>
<dbReference type="InterPro" id="IPR003594">
    <property type="entry name" value="HATPase_dom"/>
</dbReference>